<dbReference type="Gene3D" id="2.40.170.20">
    <property type="entry name" value="TonB-dependent receptor, beta-barrel domain"/>
    <property type="match status" value="1"/>
</dbReference>
<comment type="similarity">
    <text evidence="2 10 11">Belongs to the TonB-dependent receptor family.</text>
</comment>
<evidence type="ECO:0000256" key="6">
    <source>
        <dbReference type="ARBA" id="ARBA00023077"/>
    </source>
</evidence>
<dbReference type="Proteomes" id="UP000256971">
    <property type="component" value="Chromosome"/>
</dbReference>
<dbReference type="PANTHER" id="PTHR32552">
    <property type="entry name" value="FERRICHROME IRON RECEPTOR-RELATED"/>
    <property type="match status" value="1"/>
</dbReference>
<accession>A0ABN5NIN7</accession>
<dbReference type="Pfam" id="PF07715">
    <property type="entry name" value="Plug"/>
    <property type="match status" value="1"/>
</dbReference>
<proteinExistence type="inferred from homology"/>
<keyword evidence="8 14" id="KW-0675">Receptor</keyword>
<evidence type="ECO:0000256" key="11">
    <source>
        <dbReference type="RuleBase" id="RU003357"/>
    </source>
</evidence>
<protein>
    <submittedName>
        <fullName evidence="14">TonB-dependent siderophore receptor</fullName>
    </submittedName>
</protein>
<keyword evidence="4 10" id="KW-1134">Transmembrane beta strand</keyword>
<evidence type="ECO:0000256" key="5">
    <source>
        <dbReference type="ARBA" id="ARBA00022692"/>
    </source>
</evidence>
<name>A0ABN5NIN7_9PROT</name>
<feature type="domain" description="TonB-dependent receptor plug" evidence="13">
    <location>
        <begin position="110"/>
        <end position="206"/>
    </location>
</feature>
<dbReference type="PANTHER" id="PTHR32552:SF82">
    <property type="entry name" value="FCUA PROTEIN"/>
    <property type="match status" value="1"/>
</dbReference>
<reference evidence="14 15" key="1">
    <citation type="submission" date="2018-08" db="EMBL/GenBank/DDBJ databases">
        <title>Complete genome sequence of type strain Thalassospira indica MCCC 1A01103T, isolated from isolated from deep seawater of the Indian Ocean.</title>
        <authorList>
            <person name="Liu Y."/>
        </authorList>
    </citation>
    <scope>NUCLEOTIDE SEQUENCE [LARGE SCALE GENOMIC DNA]</scope>
    <source>
        <strain evidence="14 15">PB8BT</strain>
    </source>
</reference>
<dbReference type="EMBL" id="CP031555">
    <property type="protein sequence ID" value="AXO16158.1"/>
    <property type="molecule type" value="Genomic_DNA"/>
</dbReference>
<dbReference type="Gene3D" id="2.170.130.10">
    <property type="entry name" value="TonB-dependent receptor, plug domain"/>
    <property type="match status" value="1"/>
</dbReference>
<evidence type="ECO:0000259" key="13">
    <source>
        <dbReference type="Pfam" id="PF07715"/>
    </source>
</evidence>
<dbReference type="InterPro" id="IPR037066">
    <property type="entry name" value="Plug_dom_sf"/>
</dbReference>
<dbReference type="Pfam" id="PF00593">
    <property type="entry name" value="TonB_dep_Rec_b-barrel"/>
    <property type="match status" value="1"/>
</dbReference>
<keyword evidence="5 10" id="KW-0812">Transmembrane</keyword>
<dbReference type="NCBIfam" id="TIGR01783">
    <property type="entry name" value="TonB-siderophor"/>
    <property type="match status" value="1"/>
</dbReference>
<evidence type="ECO:0000256" key="2">
    <source>
        <dbReference type="ARBA" id="ARBA00009810"/>
    </source>
</evidence>
<feature type="domain" description="TonB-dependent receptor-like beta-barrel" evidence="12">
    <location>
        <begin position="284"/>
        <end position="720"/>
    </location>
</feature>
<evidence type="ECO:0000256" key="1">
    <source>
        <dbReference type="ARBA" id="ARBA00004571"/>
    </source>
</evidence>
<sequence length="752" mass="80511">MAIIIDGPPVPARQVVVKDNRYRESQMRFTGQKLSSTLLLGTALALVFAAPNYALAQSADDATASEGETTEALIIEGEATVEAGDPTPPVYVGGQVATGTRLGAFGNKDTMDTPIAATGYTSELIKNQQARDISDVMDNDPSVINTNGFGTFANRFTIRGFDLTADDVSIDGLYGTAPRQSVALEMFDRVEVVKGASGFLNGMAPSSGGLGGNINLVPKRAGDDPVTSFTGSYGATSEVGGHFDFGRRFGSDDQFGVRTNVLHRAGEASIENEDRETSLGSIALDYRGDDTRVTFDAAINKLSVEEGRPTVRANNLTSMLDAPSGSHNFAAAGTYSDLEDKFAQVRFEYDATESTMLYTAIGAHTTDEDSDFSSVTLTSTDGSGDFGRFATVYEREDVSGVAGIRQEFETGPVKHELNAGTTAMWQEARTNWDFGTSVAGNIYNSGPSNIVFGDPGDANLSSHTILTSYFLADTVSFFDDNIHLTGGVRRQNVKSRGYDRLTGAKNSNYDSSTNSPMLGFVGNVTDQITVYANYIEGLEAGKTVTEATATNRGETLAPYTTEQMEVGAKFDFGTFGGGIAVFQAEKPSAFLNSSNLYTTDGEQRNRGLELTAFGEPIIGTRILGGITFIDAELTKTENGTNNGNTAPGVPEYQATLGAEYDLPFLDGATVGGRLIHTAAQYVNTANTVEIPSWTRFDVSARYVTELYDYPVTFRANVENLTDNDYWETASTETSYMTVGKPLTAIFSLTADF</sequence>
<evidence type="ECO:0000313" key="14">
    <source>
        <dbReference type="EMBL" id="AXO16158.1"/>
    </source>
</evidence>
<evidence type="ECO:0000313" key="15">
    <source>
        <dbReference type="Proteomes" id="UP000256971"/>
    </source>
</evidence>
<evidence type="ECO:0000256" key="3">
    <source>
        <dbReference type="ARBA" id="ARBA00022448"/>
    </source>
</evidence>
<keyword evidence="7 10" id="KW-0472">Membrane</keyword>
<dbReference type="InterPro" id="IPR039426">
    <property type="entry name" value="TonB-dep_rcpt-like"/>
</dbReference>
<gene>
    <name evidence="14" type="ORF">DY252_19450</name>
</gene>
<dbReference type="InterPro" id="IPR036942">
    <property type="entry name" value="Beta-barrel_TonB_sf"/>
</dbReference>
<comment type="subcellular location">
    <subcellularLocation>
        <location evidence="1 10">Cell outer membrane</location>
        <topology evidence="1 10">Multi-pass membrane protein</topology>
    </subcellularLocation>
</comment>
<dbReference type="PROSITE" id="PS52016">
    <property type="entry name" value="TONB_DEPENDENT_REC_3"/>
    <property type="match status" value="1"/>
</dbReference>
<evidence type="ECO:0000256" key="10">
    <source>
        <dbReference type="PROSITE-ProRule" id="PRU01360"/>
    </source>
</evidence>
<dbReference type="InterPro" id="IPR010105">
    <property type="entry name" value="TonB_sidphr_rcpt"/>
</dbReference>
<keyword evidence="15" id="KW-1185">Reference proteome</keyword>
<dbReference type="InterPro" id="IPR012910">
    <property type="entry name" value="Plug_dom"/>
</dbReference>
<dbReference type="SUPFAM" id="SSF56935">
    <property type="entry name" value="Porins"/>
    <property type="match status" value="1"/>
</dbReference>
<evidence type="ECO:0000256" key="4">
    <source>
        <dbReference type="ARBA" id="ARBA00022452"/>
    </source>
</evidence>
<evidence type="ECO:0000256" key="8">
    <source>
        <dbReference type="ARBA" id="ARBA00023170"/>
    </source>
</evidence>
<evidence type="ECO:0000256" key="7">
    <source>
        <dbReference type="ARBA" id="ARBA00023136"/>
    </source>
</evidence>
<dbReference type="CDD" id="cd01347">
    <property type="entry name" value="ligand_gated_channel"/>
    <property type="match status" value="1"/>
</dbReference>
<organism evidence="14 15">
    <name type="scientific">Thalassospira indica</name>
    <dbReference type="NCBI Taxonomy" id="1891279"/>
    <lineage>
        <taxon>Bacteria</taxon>
        <taxon>Pseudomonadati</taxon>
        <taxon>Pseudomonadota</taxon>
        <taxon>Alphaproteobacteria</taxon>
        <taxon>Rhodospirillales</taxon>
        <taxon>Thalassospiraceae</taxon>
        <taxon>Thalassospira</taxon>
    </lineage>
</organism>
<keyword evidence="9 10" id="KW-0998">Cell outer membrane</keyword>
<evidence type="ECO:0000256" key="9">
    <source>
        <dbReference type="ARBA" id="ARBA00023237"/>
    </source>
</evidence>
<keyword evidence="3 10" id="KW-0813">Transport</keyword>
<evidence type="ECO:0000259" key="12">
    <source>
        <dbReference type="Pfam" id="PF00593"/>
    </source>
</evidence>
<keyword evidence="6 11" id="KW-0798">TonB box</keyword>
<dbReference type="InterPro" id="IPR000531">
    <property type="entry name" value="Beta-barrel_TonB"/>
</dbReference>